<dbReference type="GO" id="GO:0003700">
    <property type="term" value="F:DNA-binding transcription factor activity"/>
    <property type="evidence" value="ECO:0007669"/>
    <property type="project" value="TreeGrafter"/>
</dbReference>
<proteinExistence type="predicted"/>
<evidence type="ECO:0000313" key="4">
    <source>
        <dbReference type="EMBL" id="SPM41903.1"/>
    </source>
</evidence>
<keyword evidence="1 2" id="KW-0238">DNA-binding</keyword>
<dbReference type="SUPFAM" id="SSF48498">
    <property type="entry name" value="Tetracyclin repressor-like, C-terminal domain"/>
    <property type="match status" value="1"/>
</dbReference>
<protein>
    <recommendedName>
        <fullName evidence="3">HTH tetR-type domain-containing protein</fullName>
    </recommendedName>
</protein>
<gene>
    <name evidence="4" type="ORF">MNAB215_4119</name>
</gene>
<evidence type="ECO:0000259" key="3">
    <source>
        <dbReference type="PROSITE" id="PS50977"/>
    </source>
</evidence>
<organism evidence="4 5">
    <name type="scientific">Mycobacterium numidiamassiliense</name>
    <dbReference type="NCBI Taxonomy" id="1841861"/>
    <lineage>
        <taxon>Bacteria</taxon>
        <taxon>Bacillati</taxon>
        <taxon>Actinomycetota</taxon>
        <taxon>Actinomycetes</taxon>
        <taxon>Mycobacteriales</taxon>
        <taxon>Mycobacteriaceae</taxon>
        <taxon>Mycobacterium</taxon>
    </lineage>
</organism>
<dbReference type="RefSeq" id="WP_077080434.1">
    <property type="nucleotide sequence ID" value="NZ_FUEZ01000004.1"/>
</dbReference>
<dbReference type="Proteomes" id="UP000240424">
    <property type="component" value="Unassembled WGS sequence"/>
</dbReference>
<dbReference type="InterPro" id="IPR036271">
    <property type="entry name" value="Tet_transcr_reg_TetR-rel_C_sf"/>
</dbReference>
<dbReference type="PRINTS" id="PR00455">
    <property type="entry name" value="HTHTETR"/>
</dbReference>
<dbReference type="Pfam" id="PF00440">
    <property type="entry name" value="TetR_N"/>
    <property type="match status" value="1"/>
</dbReference>
<dbReference type="PANTHER" id="PTHR30055">
    <property type="entry name" value="HTH-TYPE TRANSCRIPTIONAL REGULATOR RUTR"/>
    <property type="match status" value="1"/>
</dbReference>
<evidence type="ECO:0000256" key="2">
    <source>
        <dbReference type="PROSITE-ProRule" id="PRU00335"/>
    </source>
</evidence>
<dbReference type="Gene3D" id="1.10.357.10">
    <property type="entry name" value="Tetracycline Repressor, domain 2"/>
    <property type="match status" value="1"/>
</dbReference>
<dbReference type="InterPro" id="IPR050109">
    <property type="entry name" value="HTH-type_TetR-like_transc_reg"/>
</dbReference>
<evidence type="ECO:0000256" key="1">
    <source>
        <dbReference type="ARBA" id="ARBA00023125"/>
    </source>
</evidence>
<dbReference type="PROSITE" id="PS50977">
    <property type="entry name" value="HTH_TETR_2"/>
    <property type="match status" value="1"/>
</dbReference>
<reference evidence="4 5" key="1">
    <citation type="submission" date="2017-01" db="EMBL/GenBank/DDBJ databases">
        <authorList>
            <consortium name="Urmite Genomes"/>
        </authorList>
    </citation>
    <scope>NUCLEOTIDE SEQUENCE [LARGE SCALE GENOMIC DNA]</scope>
    <source>
        <strain evidence="4 5">AB215</strain>
    </source>
</reference>
<keyword evidence="5" id="KW-1185">Reference proteome</keyword>
<dbReference type="STRING" id="1841861.GCA_900157365_02439"/>
<accession>A0A2U3PDT6</accession>
<sequence>MSVVGRSYGGLSAEERSQSRRDRLLVAARALIAESGVAPLTVDVVCQRANLSKKYFYSEFATKDDLLDACAEDLFTRLWAAMEEVLATAPLKDRINGALRAVVHMLASNPADARLYMESPGFPRLRERQQRAVREFSEHMAAHGVPFTGRPKPSIDRVLATRALVAGTTELIIGWLHGDIDTDEDRLVATLTATALGATTTI</sequence>
<dbReference type="SUPFAM" id="SSF46689">
    <property type="entry name" value="Homeodomain-like"/>
    <property type="match status" value="1"/>
</dbReference>
<dbReference type="InterPro" id="IPR009057">
    <property type="entry name" value="Homeodomain-like_sf"/>
</dbReference>
<dbReference type="EMBL" id="FUEZ01000004">
    <property type="protein sequence ID" value="SPM41903.1"/>
    <property type="molecule type" value="Genomic_DNA"/>
</dbReference>
<evidence type="ECO:0000313" key="5">
    <source>
        <dbReference type="Proteomes" id="UP000240424"/>
    </source>
</evidence>
<dbReference type="GO" id="GO:0000976">
    <property type="term" value="F:transcription cis-regulatory region binding"/>
    <property type="evidence" value="ECO:0007669"/>
    <property type="project" value="TreeGrafter"/>
</dbReference>
<dbReference type="PANTHER" id="PTHR30055:SF226">
    <property type="entry name" value="HTH-TYPE TRANSCRIPTIONAL REGULATOR PKSA"/>
    <property type="match status" value="1"/>
</dbReference>
<feature type="DNA-binding region" description="H-T-H motif" evidence="2">
    <location>
        <begin position="41"/>
        <end position="60"/>
    </location>
</feature>
<dbReference type="InterPro" id="IPR001647">
    <property type="entry name" value="HTH_TetR"/>
</dbReference>
<name>A0A2U3PDT6_9MYCO</name>
<dbReference type="AlphaFoldDB" id="A0A2U3PDT6"/>
<feature type="domain" description="HTH tetR-type" evidence="3">
    <location>
        <begin position="18"/>
        <end position="78"/>
    </location>
</feature>